<dbReference type="GO" id="GO:0005524">
    <property type="term" value="F:ATP binding"/>
    <property type="evidence" value="ECO:0007669"/>
    <property type="project" value="UniProtKB-KW"/>
</dbReference>
<proteinExistence type="predicted"/>
<evidence type="ECO:0000256" key="1">
    <source>
        <dbReference type="ARBA" id="ARBA00022598"/>
    </source>
</evidence>
<dbReference type="PRINTS" id="PR00982">
    <property type="entry name" value="TRNASYNTHLYS"/>
</dbReference>
<dbReference type="InterPro" id="IPR018149">
    <property type="entry name" value="Lys-tRNA-synth_II_C"/>
</dbReference>
<evidence type="ECO:0000313" key="6">
    <source>
        <dbReference type="Proteomes" id="UP000460549"/>
    </source>
</evidence>
<protein>
    <submittedName>
        <fullName evidence="5">Elongation factor P--(R)-beta-lysine ligase</fullName>
    </submittedName>
</protein>
<evidence type="ECO:0000256" key="3">
    <source>
        <dbReference type="ARBA" id="ARBA00022840"/>
    </source>
</evidence>
<gene>
    <name evidence="5" type="ORF">FYJ80_08680</name>
</gene>
<dbReference type="RefSeq" id="WP_154426039.1">
    <property type="nucleotide sequence ID" value="NZ_JAQYPZ010000123.1"/>
</dbReference>
<dbReference type="GO" id="GO:0000049">
    <property type="term" value="F:tRNA binding"/>
    <property type="evidence" value="ECO:0007669"/>
    <property type="project" value="TreeGrafter"/>
</dbReference>
<organism evidence="5 6">
    <name type="scientific">Bullifex porci</name>
    <dbReference type="NCBI Taxonomy" id="2606638"/>
    <lineage>
        <taxon>Bacteria</taxon>
        <taxon>Pseudomonadati</taxon>
        <taxon>Spirochaetota</taxon>
        <taxon>Spirochaetia</taxon>
        <taxon>Spirochaetales</taxon>
        <taxon>Spirochaetaceae</taxon>
        <taxon>Bullifex</taxon>
    </lineage>
</organism>
<dbReference type="PANTHER" id="PTHR42918">
    <property type="entry name" value="LYSYL-TRNA SYNTHETASE"/>
    <property type="match status" value="1"/>
</dbReference>
<keyword evidence="5" id="KW-0648">Protein biosynthesis</keyword>
<keyword evidence="5" id="KW-0251">Elongation factor</keyword>
<dbReference type="GO" id="GO:0004824">
    <property type="term" value="F:lysine-tRNA ligase activity"/>
    <property type="evidence" value="ECO:0007669"/>
    <property type="project" value="InterPro"/>
</dbReference>
<evidence type="ECO:0000259" key="4">
    <source>
        <dbReference type="PROSITE" id="PS50862"/>
    </source>
</evidence>
<evidence type="ECO:0000313" key="5">
    <source>
        <dbReference type="EMBL" id="MSU06843.1"/>
    </source>
</evidence>
<dbReference type="Proteomes" id="UP000460549">
    <property type="component" value="Unassembled WGS sequence"/>
</dbReference>
<dbReference type="SUPFAM" id="SSF55681">
    <property type="entry name" value="Class II aaRS and biotin synthetases"/>
    <property type="match status" value="1"/>
</dbReference>
<dbReference type="InterPro" id="IPR004364">
    <property type="entry name" value="Aa-tRNA-synt_II"/>
</dbReference>
<dbReference type="GO" id="GO:0006430">
    <property type="term" value="P:lysyl-tRNA aminoacylation"/>
    <property type="evidence" value="ECO:0007669"/>
    <property type="project" value="InterPro"/>
</dbReference>
<keyword evidence="1 5" id="KW-0436">Ligase</keyword>
<dbReference type="PANTHER" id="PTHR42918:SF6">
    <property type="entry name" value="ELONGATION FACTOR P--(R)-BETA-LYSINE LIGASE"/>
    <property type="match status" value="1"/>
</dbReference>
<dbReference type="Pfam" id="PF00152">
    <property type="entry name" value="tRNA-synt_2"/>
    <property type="match status" value="1"/>
</dbReference>
<dbReference type="EMBL" id="VUNN01000018">
    <property type="protein sequence ID" value="MSU06843.1"/>
    <property type="molecule type" value="Genomic_DNA"/>
</dbReference>
<dbReference type="GO" id="GO:0005829">
    <property type="term" value="C:cytosol"/>
    <property type="evidence" value="ECO:0007669"/>
    <property type="project" value="TreeGrafter"/>
</dbReference>
<reference evidence="5 6" key="1">
    <citation type="submission" date="2019-08" db="EMBL/GenBank/DDBJ databases">
        <title>In-depth cultivation of the pig gut microbiome towards novel bacterial diversity and tailored functional studies.</title>
        <authorList>
            <person name="Wylensek D."/>
            <person name="Hitch T.C.A."/>
            <person name="Clavel T."/>
        </authorList>
    </citation>
    <scope>NUCLEOTIDE SEQUENCE [LARGE SCALE GENOMIC DNA]</scope>
    <source>
        <strain evidence="5 6">NM-380-WT-3C1</strain>
    </source>
</reference>
<keyword evidence="3" id="KW-0067">ATP-binding</keyword>
<comment type="caution">
    <text evidence="5">The sequence shown here is derived from an EMBL/GenBank/DDBJ whole genome shotgun (WGS) entry which is preliminary data.</text>
</comment>
<keyword evidence="6" id="KW-1185">Reference proteome</keyword>
<evidence type="ECO:0000256" key="2">
    <source>
        <dbReference type="ARBA" id="ARBA00022741"/>
    </source>
</evidence>
<dbReference type="InterPro" id="IPR006195">
    <property type="entry name" value="aa-tRNA-synth_II"/>
</dbReference>
<feature type="domain" description="Aminoacyl-transfer RNA synthetases class-II family profile" evidence="4">
    <location>
        <begin position="10"/>
        <end position="318"/>
    </location>
</feature>
<accession>A0A7X2PEB3</accession>
<keyword evidence="2" id="KW-0547">Nucleotide-binding</keyword>
<dbReference type="PROSITE" id="PS50862">
    <property type="entry name" value="AA_TRNA_LIGASE_II"/>
    <property type="match status" value="1"/>
</dbReference>
<name>A0A7X2PEB3_9SPIO</name>
<dbReference type="InterPro" id="IPR045864">
    <property type="entry name" value="aa-tRNA-synth_II/BPL/LPL"/>
</dbReference>
<dbReference type="AlphaFoldDB" id="A0A7X2PEB3"/>
<dbReference type="Gene3D" id="3.30.930.10">
    <property type="entry name" value="Bira Bifunctional Protein, Domain 2"/>
    <property type="match status" value="1"/>
</dbReference>
<sequence>MFDIESQKERSLMNKAIRDFFDSRDYLEVFTPTLSPDLIPEPTIQNFETRFINEFEGSLDMYLIPSPEVFMKRLLANGFPSLYQISSCFRNSEQLGLIHNPEFSMLEYYTLGFNEIDSIALTEELLRAVKRPQTPSYALPPFITMSVSEAVKAYSGVNLDDNQEYERLKESAEKLGLYVPNGESWDDTFNRIFINFVEPALPKDKPVVLTDYPYQIDCLAEKYQDKPYRHRWEMYINGTEVANCYKEETSKEVTKTYYEKEYEKLCLQRKESGLPIPKIDPAFYELNIPSSSGVAIGLDRLLMCITGKAEITPLLLFPLSDMIQNGL</sequence>
<dbReference type="GO" id="GO:0003746">
    <property type="term" value="F:translation elongation factor activity"/>
    <property type="evidence" value="ECO:0007669"/>
    <property type="project" value="UniProtKB-KW"/>
</dbReference>